<comment type="PTM">
    <text evidence="9">PSK-alpha is produced by endopeptidase digestion. PSK-beta is produced from PSK-alpha by exopeptidase digestion.</text>
</comment>
<sequence>MSKAIRVTTLCMVAILLLSMQSYTIARPIPIFDDVTPIKTHYIDNEVANAKVEEKCSGPGEKECLMRKTLRAHLNYINIHKTLP</sequence>
<keyword evidence="6 9" id="KW-0732">Signal</keyword>
<evidence type="ECO:0000256" key="2">
    <source>
        <dbReference type="ARBA" id="ARBA00010781"/>
    </source>
</evidence>
<dbReference type="GO" id="GO:0008283">
    <property type="term" value="P:cell population proliferation"/>
    <property type="evidence" value="ECO:0007669"/>
    <property type="project" value="UniProtKB-UniRule"/>
</dbReference>
<evidence type="ECO:0000256" key="8">
    <source>
        <dbReference type="ARBA" id="ARBA00023030"/>
    </source>
</evidence>
<evidence type="ECO:0000313" key="11">
    <source>
        <dbReference type="Proteomes" id="UP001172457"/>
    </source>
</evidence>
<keyword evidence="3 9" id="KW-0217">Developmental protein</keyword>
<proteinExistence type="inferred from homology"/>
<evidence type="ECO:0000256" key="1">
    <source>
        <dbReference type="ARBA" id="ARBA00004613"/>
    </source>
</evidence>
<feature type="signal peptide" evidence="9">
    <location>
        <begin position="1"/>
        <end position="26"/>
    </location>
</feature>
<keyword evidence="4 9" id="KW-0964">Secreted</keyword>
<comment type="PTM">
    <text evidence="9">Sulfation is important for activity and for the binding to a putative membrane receptor.</text>
</comment>
<keyword evidence="5 9" id="KW-0765">Sulfation</keyword>
<dbReference type="AlphaFoldDB" id="A0AA38TC61"/>
<evidence type="ECO:0000256" key="5">
    <source>
        <dbReference type="ARBA" id="ARBA00022641"/>
    </source>
</evidence>
<gene>
    <name evidence="10" type="ORF">OSB04_012868</name>
</gene>
<dbReference type="InterPro" id="IPR009438">
    <property type="entry name" value="Phytosulfokine"/>
</dbReference>
<evidence type="ECO:0000313" key="10">
    <source>
        <dbReference type="EMBL" id="KAJ9558254.1"/>
    </source>
</evidence>
<dbReference type="Pfam" id="PF06404">
    <property type="entry name" value="PSK"/>
    <property type="match status" value="1"/>
</dbReference>
<keyword evidence="11" id="KW-1185">Reference proteome</keyword>
<dbReference type="GO" id="GO:0030154">
    <property type="term" value="P:cell differentiation"/>
    <property type="evidence" value="ECO:0007669"/>
    <property type="project" value="UniProtKB-UniRule"/>
</dbReference>
<evidence type="ECO:0000256" key="7">
    <source>
        <dbReference type="ARBA" id="ARBA00022782"/>
    </source>
</evidence>
<evidence type="ECO:0000256" key="6">
    <source>
        <dbReference type="ARBA" id="ARBA00022729"/>
    </source>
</evidence>
<organism evidence="10 11">
    <name type="scientific">Centaurea solstitialis</name>
    <name type="common">yellow star-thistle</name>
    <dbReference type="NCBI Taxonomy" id="347529"/>
    <lineage>
        <taxon>Eukaryota</taxon>
        <taxon>Viridiplantae</taxon>
        <taxon>Streptophyta</taxon>
        <taxon>Embryophyta</taxon>
        <taxon>Tracheophyta</taxon>
        <taxon>Spermatophyta</taxon>
        <taxon>Magnoliopsida</taxon>
        <taxon>eudicotyledons</taxon>
        <taxon>Gunneridae</taxon>
        <taxon>Pentapetalae</taxon>
        <taxon>asterids</taxon>
        <taxon>campanulids</taxon>
        <taxon>Asterales</taxon>
        <taxon>Asteraceae</taxon>
        <taxon>Carduoideae</taxon>
        <taxon>Cardueae</taxon>
        <taxon>Centaureinae</taxon>
        <taxon>Centaurea</taxon>
    </lineage>
</organism>
<comment type="subcellular location">
    <subcellularLocation>
        <location evidence="1 9">Secreted</location>
    </subcellularLocation>
</comment>
<protein>
    <recommendedName>
        <fullName evidence="9">Phytosulfokine</fullName>
    </recommendedName>
    <component>
        <recommendedName>
            <fullName evidence="9">Phytosulfokine-alpha</fullName>
            <shortName evidence="9">PSK-alpha</shortName>
            <shortName evidence="9">Phytosulfokine-a</shortName>
        </recommendedName>
    </component>
    <component>
        <recommendedName>
            <fullName evidence="9">Phytosulfokine-beta</fullName>
            <shortName evidence="9">PSK-beta</shortName>
            <shortName evidence="9">Phytosulfokine-b</shortName>
        </recommendedName>
    </component>
</protein>
<accession>A0AA38TC61</accession>
<dbReference type="Proteomes" id="UP001172457">
    <property type="component" value="Chromosome 3"/>
</dbReference>
<feature type="chain" id="PRO_5041487817" description="Phytosulfokine" evidence="9">
    <location>
        <begin position="27"/>
        <end position="84"/>
    </location>
</feature>
<reference evidence="10" key="1">
    <citation type="submission" date="2023-03" db="EMBL/GenBank/DDBJ databases">
        <title>Chromosome-scale reference genome and RAD-based genetic map of yellow starthistle (Centaurea solstitialis) reveal putative structural variation and QTLs associated with invader traits.</title>
        <authorList>
            <person name="Reatini B."/>
            <person name="Cang F.A."/>
            <person name="Jiang Q."/>
            <person name="Mckibben M.T.W."/>
            <person name="Barker M.S."/>
            <person name="Rieseberg L.H."/>
            <person name="Dlugosch K.M."/>
        </authorList>
    </citation>
    <scope>NUCLEOTIDE SEQUENCE</scope>
    <source>
        <strain evidence="10">CAN-66</strain>
        <tissue evidence="10">Leaf</tissue>
    </source>
</reference>
<name>A0AA38TC61_9ASTR</name>
<dbReference type="GO" id="GO:0008083">
    <property type="term" value="F:growth factor activity"/>
    <property type="evidence" value="ECO:0007669"/>
    <property type="project" value="UniProtKB-UniRule"/>
</dbReference>
<comment type="function">
    <text evidence="9">Promotes plant cell differentiation, organogenesis and somatic embryogenesis as well as cell proliferation.</text>
</comment>
<evidence type="ECO:0000256" key="4">
    <source>
        <dbReference type="ARBA" id="ARBA00022525"/>
    </source>
</evidence>
<evidence type="ECO:0000256" key="9">
    <source>
        <dbReference type="RuleBase" id="RU368031"/>
    </source>
</evidence>
<dbReference type="EMBL" id="JARYMX010000003">
    <property type="protein sequence ID" value="KAJ9558254.1"/>
    <property type="molecule type" value="Genomic_DNA"/>
</dbReference>
<dbReference type="GO" id="GO:0005576">
    <property type="term" value="C:extracellular region"/>
    <property type="evidence" value="ECO:0007669"/>
    <property type="project" value="UniProtKB-SubCell"/>
</dbReference>
<keyword evidence="7 9" id="KW-0221">Differentiation</keyword>
<comment type="similarity">
    <text evidence="2 9">Belongs to the phytosulfokine family.</text>
</comment>
<evidence type="ECO:0000256" key="3">
    <source>
        <dbReference type="ARBA" id="ARBA00022473"/>
    </source>
</evidence>
<comment type="caution">
    <text evidence="10">The sequence shown here is derived from an EMBL/GenBank/DDBJ whole genome shotgun (WGS) entry which is preliminary data.</text>
</comment>
<keyword evidence="8 9" id="KW-0339">Growth factor</keyword>